<evidence type="ECO:0000313" key="1">
    <source>
        <dbReference type="EMBL" id="OGY28829.1"/>
    </source>
</evidence>
<organism evidence="1 2">
    <name type="scientific">Candidatus Woykebacteria bacterium RIFCSPHIGHO2_02_FULL_43_16b</name>
    <dbReference type="NCBI Taxonomy" id="1802601"/>
    <lineage>
        <taxon>Bacteria</taxon>
        <taxon>Candidatus Woykeibacteriota</taxon>
    </lineage>
</organism>
<dbReference type="EMBL" id="MHCX01000042">
    <property type="protein sequence ID" value="OGY28829.1"/>
    <property type="molecule type" value="Genomic_DNA"/>
</dbReference>
<name>A0A1G1WM99_9BACT</name>
<accession>A0A1G1WM99</accession>
<reference evidence="1 2" key="1">
    <citation type="journal article" date="2016" name="Nat. Commun.">
        <title>Thousands of microbial genomes shed light on interconnected biogeochemical processes in an aquifer system.</title>
        <authorList>
            <person name="Anantharaman K."/>
            <person name="Brown C.T."/>
            <person name="Hug L.A."/>
            <person name="Sharon I."/>
            <person name="Castelle C.J."/>
            <person name="Probst A.J."/>
            <person name="Thomas B.C."/>
            <person name="Singh A."/>
            <person name="Wilkins M.J."/>
            <person name="Karaoz U."/>
            <person name="Brodie E.L."/>
            <person name="Williams K.H."/>
            <person name="Hubbard S.S."/>
            <person name="Banfield J.F."/>
        </authorList>
    </citation>
    <scope>NUCLEOTIDE SEQUENCE [LARGE SCALE GENOMIC DNA]</scope>
</reference>
<protein>
    <submittedName>
        <fullName evidence="1">Uncharacterized protein</fullName>
    </submittedName>
</protein>
<gene>
    <name evidence="1" type="ORF">A3J50_02405</name>
</gene>
<dbReference type="AlphaFoldDB" id="A0A1G1WM99"/>
<comment type="caution">
    <text evidence="1">The sequence shown here is derived from an EMBL/GenBank/DDBJ whole genome shotgun (WGS) entry which is preliminary data.</text>
</comment>
<dbReference type="Proteomes" id="UP000177821">
    <property type="component" value="Unassembled WGS sequence"/>
</dbReference>
<evidence type="ECO:0000313" key="2">
    <source>
        <dbReference type="Proteomes" id="UP000177821"/>
    </source>
</evidence>
<sequence>MMWSEECDAHFLNYNGKYGDKWDSIHIPRLQVIAAGHNVISVPVDYPHPIDQTQEETGNLLQSYKRFGQIDNLVLSIWREAYELGLTTQVPPS</sequence>
<proteinExistence type="predicted"/>